<dbReference type="GO" id="GO:0051287">
    <property type="term" value="F:NAD binding"/>
    <property type="evidence" value="ECO:0007669"/>
    <property type="project" value="InterPro"/>
</dbReference>
<dbReference type="AlphaFoldDB" id="A0A381V0V9"/>
<dbReference type="InterPro" id="IPR029753">
    <property type="entry name" value="D-isomer_DH_CS"/>
</dbReference>
<dbReference type="Pfam" id="PF00389">
    <property type="entry name" value="2-Hacid_dh"/>
    <property type="match status" value="1"/>
</dbReference>
<dbReference type="PANTHER" id="PTHR43761:SF1">
    <property type="entry name" value="D-ISOMER SPECIFIC 2-HYDROXYACID DEHYDROGENASE CATALYTIC DOMAIN-CONTAINING PROTEIN-RELATED"/>
    <property type="match status" value="1"/>
</dbReference>
<evidence type="ECO:0000256" key="1">
    <source>
        <dbReference type="ARBA" id="ARBA00005854"/>
    </source>
</evidence>
<evidence type="ECO:0000259" key="5">
    <source>
        <dbReference type="Pfam" id="PF02826"/>
    </source>
</evidence>
<dbReference type="InterPro" id="IPR036291">
    <property type="entry name" value="NAD(P)-bd_dom_sf"/>
</dbReference>
<sequence>MPSDSTDSPRPLKVVVSPVPEGSQIDNRWPVSVNVEWIVTEYVDNKPEPSALADADVYIGTDFNVAMGKAAKSLKAILIPAAGYDRIEPDAVPKNVIVANAYHHEAPIAEWVMAVAVALDHELFHSDRSFRNGDWSQWPGRHGPYRELYGRTFGIIGYGAIGKRVARLANAYEMRVIAAGRRSETLHEAKADGVEYGAGREAMDWVLRGSDFVLVSTPLMDSTQNLIGDRELSLLRPNAYLINPARGHIVNEKALYNALVSKSIAGAAIDTWYEYPVSSDDSPRPSMYPFWELENVIMTPHHSGATIGTLDRRAATVAANIDRLANGQPLMNVISGFGAE</sequence>
<dbReference type="InterPro" id="IPR006140">
    <property type="entry name" value="D-isomer_DH_NAD-bd"/>
</dbReference>
<evidence type="ECO:0000256" key="3">
    <source>
        <dbReference type="ARBA" id="ARBA00023027"/>
    </source>
</evidence>
<evidence type="ECO:0000259" key="4">
    <source>
        <dbReference type="Pfam" id="PF00389"/>
    </source>
</evidence>
<name>A0A381V0V9_9ZZZZ</name>
<feature type="domain" description="D-isomer specific 2-hydroxyacid dehydrogenase NAD-binding" evidence="5">
    <location>
        <begin position="114"/>
        <end position="302"/>
    </location>
</feature>
<dbReference type="EMBL" id="UINC01007558">
    <property type="protein sequence ID" value="SVA34015.1"/>
    <property type="molecule type" value="Genomic_DNA"/>
</dbReference>
<dbReference type="GO" id="GO:0016616">
    <property type="term" value="F:oxidoreductase activity, acting on the CH-OH group of donors, NAD or NADP as acceptor"/>
    <property type="evidence" value="ECO:0007669"/>
    <property type="project" value="InterPro"/>
</dbReference>
<dbReference type="SUPFAM" id="SSF51735">
    <property type="entry name" value="NAD(P)-binding Rossmann-fold domains"/>
    <property type="match status" value="1"/>
</dbReference>
<dbReference type="InterPro" id="IPR050418">
    <property type="entry name" value="D-iso_2-hydroxyacid_DH_PdxB"/>
</dbReference>
<proteinExistence type="inferred from homology"/>
<gene>
    <name evidence="6" type="ORF">METZ01_LOCUS86869</name>
</gene>
<keyword evidence="2" id="KW-0560">Oxidoreductase</keyword>
<protein>
    <submittedName>
        <fullName evidence="6">Uncharacterized protein</fullName>
    </submittedName>
</protein>
<reference evidence="6" key="1">
    <citation type="submission" date="2018-05" db="EMBL/GenBank/DDBJ databases">
        <authorList>
            <person name="Lanie J.A."/>
            <person name="Ng W.-L."/>
            <person name="Kazmierczak K.M."/>
            <person name="Andrzejewski T.M."/>
            <person name="Davidsen T.M."/>
            <person name="Wayne K.J."/>
            <person name="Tettelin H."/>
            <person name="Glass J.I."/>
            <person name="Rusch D."/>
            <person name="Podicherti R."/>
            <person name="Tsui H.-C.T."/>
            <person name="Winkler M.E."/>
        </authorList>
    </citation>
    <scope>NUCLEOTIDE SEQUENCE</scope>
</reference>
<dbReference type="InterPro" id="IPR006139">
    <property type="entry name" value="D-isomer_2_OHA_DH_cat_dom"/>
</dbReference>
<keyword evidence="3" id="KW-0520">NAD</keyword>
<dbReference type="Pfam" id="PF02826">
    <property type="entry name" value="2-Hacid_dh_C"/>
    <property type="match status" value="1"/>
</dbReference>
<dbReference type="CDD" id="cd12165">
    <property type="entry name" value="2-Hacid_dh_6"/>
    <property type="match status" value="1"/>
</dbReference>
<dbReference type="Gene3D" id="3.40.50.720">
    <property type="entry name" value="NAD(P)-binding Rossmann-like Domain"/>
    <property type="match status" value="2"/>
</dbReference>
<comment type="similarity">
    <text evidence="1">Belongs to the D-isomer specific 2-hydroxyacid dehydrogenase family.</text>
</comment>
<evidence type="ECO:0000313" key="6">
    <source>
        <dbReference type="EMBL" id="SVA34015.1"/>
    </source>
</evidence>
<evidence type="ECO:0000256" key="2">
    <source>
        <dbReference type="ARBA" id="ARBA00023002"/>
    </source>
</evidence>
<dbReference type="SUPFAM" id="SSF52283">
    <property type="entry name" value="Formate/glycerate dehydrogenase catalytic domain-like"/>
    <property type="match status" value="1"/>
</dbReference>
<dbReference type="PANTHER" id="PTHR43761">
    <property type="entry name" value="D-ISOMER SPECIFIC 2-HYDROXYACID DEHYDROGENASE FAMILY PROTEIN (AFU_ORTHOLOGUE AFUA_1G13630)"/>
    <property type="match status" value="1"/>
</dbReference>
<dbReference type="PROSITE" id="PS00671">
    <property type="entry name" value="D_2_HYDROXYACID_DH_3"/>
    <property type="match status" value="1"/>
</dbReference>
<accession>A0A381V0V9</accession>
<organism evidence="6">
    <name type="scientific">marine metagenome</name>
    <dbReference type="NCBI Taxonomy" id="408172"/>
    <lineage>
        <taxon>unclassified sequences</taxon>
        <taxon>metagenomes</taxon>
        <taxon>ecological metagenomes</taxon>
    </lineage>
</organism>
<feature type="domain" description="D-isomer specific 2-hydroxyacid dehydrogenase catalytic" evidence="4">
    <location>
        <begin position="61"/>
        <end position="334"/>
    </location>
</feature>